<dbReference type="Pfam" id="PF02518">
    <property type="entry name" value="HATPase_c"/>
    <property type="match status" value="1"/>
</dbReference>
<sequence length="349" mass="36715">MPTRSDAWLAAALVVLSAVASLLVDSGTAYRPPDALGFGFAVASATSLLWRQVAPLAVVAVADALVVASTASGYAVTVVQWPAWIALFTCFTVSTWWVRVTASVLTVAAVGGYAALDRGTVGPSELFSVVMVLLVSAAAGEAVRGRRAYAAAEQARAASESTMRERARLARELHDSLGHAVNVMVMQAGVGRRVFADNPEFAREALGNIENVGRDALGELDGLVRVLQDAPPPDFSVLVDRVRMTGRDLRVNTDEVTLSPDTGRALHRIAQEALTNALRHTSTGRIDIDLARVGDDVVLEVVNEGRNLTAGPGRGLANMRERAVLVGGTVEAGPVEGGFRVRATLPVSS</sequence>
<protein>
    <recommendedName>
        <fullName evidence="2">histidine kinase</fullName>
        <ecNumber evidence="2">2.7.13.3</ecNumber>
    </recommendedName>
</protein>
<evidence type="ECO:0000256" key="4">
    <source>
        <dbReference type="ARBA" id="ARBA00022679"/>
    </source>
</evidence>
<dbReference type="GO" id="GO:0046983">
    <property type="term" value="F:protein dimerization activity"/>
    <property type="evidence" value="ECO:0007669"/>
    <property type="project" value="InterPro"/>
</dbReference>
<evidence type="ECO:0000313" key="11">
    <source>
        <dbReference type="EMBL" id="MBB4963918.1"/>
    </source>
</evidence>
<dbReference type="Pfam" id="PF07730">
    <property type="entry name" value="HisKA_3"/>
    <property type="match status" value="1"/>
</dbReference>
<dbReference type="Proteomes" id="UP000542674">
    <property type="component" value="Unassembled WGS sequence"/>
</dbReference>
<dbReference type="InterPro" id="IPR003594">
    <property type="entry name" value="HATPase_dom"/>
</dbReference>
<dbReference type="EC" id="2.7.13.3" evidence="2"/>
<comment type="catalytic activity">
    <reaction evidence="1">
        <text>ATP + protein L-histidine = ADP + protein N-phospho-L-histidine.</text>
        <dbReference type="EC" id="2.7.13.3"/>
    </reaction>
</comment>
<dbReference type="PANTHER" id="PTHR24421:SF10">
    <property type="entry name" value="NITRATE_NITRITE SENSOR PROTEIN NARQ"/>
    <property type="match status" value="1"/>
</dbReference>
<dbReference type="CDD" id="cd16917">
    <property type="entry name" value="HATPase_UhpB-NarQ-NarX-like"/>
    <property type="match status" value="1"/>
</dbReference>
<keyword evidence="12" id="KW-1185">Reference proteome</keyword>
<feature type="transmembrane region" description="Helical" evidence="9">
    <location>
        <begin position="126"/>
        <end position="143"/>
    </location>
</feature>
<keyword evidence="8" id="KW-0902">Two-component regulatory system</keyword>
<dbReference type="InterPro" id="IPR011712">
    <property type="entry name" value="Sig_transdc_His_kin_sub3_dim/P"/>
</dbReference>
<dbReference type="PANTHER" id="PTHR24421">
    <property type="entry name" value="NITRATE/NITRITE SENSOR PROTEIN NARX-RELATED"/>
    <property type="match status" value="1"/>
</dbReference>
<dbReference type="GO" id="GO:0005524">
    <property type="term" value="F:ATP binding"/>
    <property type="evidence" value="ECO:0007669"/>
    <property type="project" value="UniProtKB-KW"/>
</dbReference>
<accession>A0A7W7WUX8</accession>
<keyword evidence="9" id="KW-1133">Transmembrane helix</keyword>
<dbReference type="SUPFAM" id="SSF55874">
    <property type="entry name" value="ATPase domain of HSP90 chaperone/DNA topoisomerase II/histidine kinase"/>
    <property type="match status" value="1"/>
</dbReference>
<evidence type="ECO:0000256" key="7">
    <source>
        <dbReference type="ARBA" id="ARBA00022840"/>
    </source>
</evidence>
<dbReference type="InterPro" id="IPR050482">
    <property type="entry name" value="Sensor_HK_TwoCompSys"/>
</dbReference>
<keyword evidence="9" id="KW-0472">Membrane</keyword>
<evidence type="ECO:0000256" key="9">
    <source>
        <dbReference type="SAM" id="Phobius"/>
    </source>
</evidence>
<evidence type="ECO:0000256" key="6">
    <source>
        <dbReference type="ARBA" id="ARBA00022777"/>
    </source>
</evidence>
<keyword evidence="6 11" id="KW-0418">Kinase</keyword>
<keyword evidence="7" id="KW-0067">ATP-binding</keyword>
<evidence type="ECO:0000259" key="10">
    <source>
        <dbReference type="SMART" id="SM00387"/>
    </source>
</evidence>
<evidence type="ECO:0000256" key="3">
    <source>
        <dbReference type="ARBA" id="ARBA00022553"/>
    </source>
</evidence>
<dbReference type="RefSeq" id="WP_184666652.1">
    <property type="nucleotide sequence ID" value="NZ_BAABAI010000025.1"/>
</dbReference>
<evidence type="ECO:0000256" key="2">
    <source>
        <dbReference type="ARBA" id="ARBA00012438"/>
    </source>
</evidence>
<feature type="domain" description="Histidine kinase/HSP90-like ATPase" evidence="10">
    <location>
        <begin position="261"/>
        <end position="349"/>
    </location>
</feature>
<dbReference type="AlphaFoldDB" id="A0A7W7WUX8"/>
<dbReference type="Gene3D" id="3.30.565.10">
    <property type="entry name" value="Histidine kinase-like ATPase, C-terminal domain"/>
    <property type="match status" value="1"/>
</dbReference>
<evidence type="ECO:0000256" key="8">
    <source>
        <dbReference type="ARBA" id="ARBA00023012"/>
    </source>
</evidence>
<evidence type="ECO:0000256" key="1">
    <source>
        <dbReference type="ARBA" id="ARBA00000085"/>
    </source>
</evidence>
<keyword evidence="3" id="KW-0597">Phosphoprotein</keyword>
<comment type="caution">
    <text evidence="11">The sequence shown here is derived from an EMBL/GenBank/DDBJ whole genome shotgun (WGS) entry which is preliminary data.</text>
</comment>
<dbReference type="GO" id="GO:0016020">
    <property type="term" value="C:membrane"/>
    <property type="evidence" value="ECO:0007669"/>
    <property type="project" value="InterPro"/>
</dbReference>
<organism evidence="11 12">
    <name type="scientific">Saccharothrix violaceirubra</name>
    <dbReference type="NCBI Taxonomy" id="413306"/>
    <lineage>
        <taxon>Bacteria</taxon>
        <taxon>Bacillati</taxon>
        <taxon>Actinomycetota</taxon>
        <taxon>Actinomycetes</taxon>
        <taxon>Pseudonocardiales</taxon>
        <taxon>Pseudonocardiaceae</taxon>
        <taxon>Saccharothrix</taxon>
    </lineage>
</organism>
<reference evidence="11 12" key="1">
    <citation type="submission" date="2020-08" db="EMBL/GenBank/DDBJ databases">
        <title>Sequencing the genomes of 1000 actinobacteria strains.</title>
        <authorList>
            <person name="Klenk H.-P."/>
        </authorList>
    </citation>
    <scope>NUCLEOTIDE SEQUENCE [LARGE SCALE GENOMIC DNA]</scope>
    <source>
        <strain evidence="11 12">DSM 45084</strain>
    </source>
</reference>
<dbReference type="InterPro" id="IPR036890">
    <property type="entry name" value="HATPase_C_sf"/>
</dbReference>
<dbReference type="SMART" id="SM00387">
    <property type="entry name" value="HATPase_c"/>
    <property type="match status" value="1"/>
</dbReference>
<keyword evidence="4" id="KW-0808">Transferase</keyword>
<evidence type="ECO:0000313" key="12">
    <source>
        <dbReference type="Proteomes" id="UP000542674"/>
    </source>
</evidence>
<proteinExistence type="predicted"/>
<name>A0A7W7WUX8_9PSEU</name>
<dbReference type="EMBL" id="JACHJS010000001">
    <property type="protein sequence ID" value="MBB4963918.1"/>
    <property type="molecule type" value="Genomic_DNA"/>
</dbReference>
<evidence type="ECO:0000256" key="5">
    <source>
        <dbReference type="ARBA" id="ARBA00022741"/>
    </source>
</evidence>
<gene>
    <name evidence="11" type="ORF">F4559_001277</name>
</gene>
<feature type="transmembrane region" description="Helical" evidence="9">
    <location>
        <begin position="83"/>
        <end position="114"/>
    </location>
</feature>
<keyword evidence="9" id="KW-0812">Transmembrane</keyword>
<dbReference type="GO" id="GO:0000155">
    <property type="term" value="F:phosphorelay sensor kinase activity"/>
    <property type="evidence" value="ECO:0007669"/>
    <property type="project" value="InterPro"/>
</dbReference>
<keyword evidence="5" id="KW-0547">Nucleotide-binding</keyword>
<dbReference type="Gene3D" id="1.20.5.1930">
    <property type="match status" value="1"/>
</dbReference>